<evidence type="ECO:0000256" key="1">
    <source>
        <dbReference type="ARBA" id="ARBA00005755"/>
    </source>
</evidence>
<protein>
    <recommendedName>
        <fullName evidence="2">DNA-directed DNA polymerase</fullName>
        <ecNumber evidence="2">2.7.7.7</ecNumber>
    </recommendedName>
</protein>
<dbReference type="InterPro" id="IPR004868">
    <property type="entry name" value="DNA-dir_DNA_pol_B_mt/vir"/>
</dbReference>
<organism evidence="10 11">
    <name type="scientific">Meloidogyne enterolobii</name>
    <name type="common">Root-knot nematode worm</name>
    <name type="synonym">Meloidogyne mayaguensis</name>
    <dbReference type="NCBI Taxonomy" id="390850"/>
    <lineage>
        <taxon>Eukaryota</taxon>
        <taxon>Metazoa</taxon>
        <taxon>Ecdysozoa</taxon>
        <taxon>Nematoda</taxon>
        <taxon>Chromadorea</taxon>
        <taxon>Rhabditida</taxon>
        <taxon>Tylenchina</taxon>
        <taxon>Tylenchomorpha</taxon>
        <taxon>Tylenchoidea</taxon>
        <taxon>Meloidogynidae</taxon>
        <taxon>Meloidogyninae</taxon>
        <taxon>Meloidogyne</taxon>
    </lineage>
</organism>
<evidence type="ECO:0000256" key="8">
    <source>
        <dbReference type="ARBA" id="ARBA00049244"/>
    </source>
</evidence>
<dbReference type="Pfam" id="PF03175">
    <property type="entry name" value="DNA_pol_B_2"/>
    <property type="match status" value="1"/>
</dbReference>
<evidence type="ECO:0000313" key="10">
    <source>
        <dbReference type="EMBL" id="CAD2202660.1"/>
    </source>
</evidence>
<dbReference type="GO" id="GO:0006260">
    <property type="term" value="P:DNA replication"/>
    <property type="evidence" value="ECO:0007669"/>
    <property type="project" value="UniProtKB-KW"/>
</dbReference>
<evidence type="ECO:0000256" key="4">
    <source>
        <dbReference type="ARBA" id="ARBA00022695"/>
    </source>
</evidence>
<dbReference type="Proteomes" id="UP000580250">
    <property type="component" value="Unassembled WGS sequence"/>
</dbReference>
<evidence type="ECO:0000256" key="3">
    <source>
        <dbReference type="ARBA" id="ARBA00022679"/>
    </source>
</evidence>
<keyword evidence="3" id="KW-0808">Transferase</keyword>
<keyword evidence="7" id="KW-0238">DNA-binding</keyword>
<dbReference type="PANTHER" id="PTHR33568">
    <property type="entry name" value="DNA POLYMERASE"/>
    <property type="match status" value="1"/>
</dbReference>
<dbReference type="PANTHER" id="PTHR33568:SF3">
    <property type="entry name" value="DNA-DIRECTED DNA POLYMERASE"/>
    <property type="match status" value="1"/>
</dbReference>
<comment type="similarity">
    <text evidence="1">Belongs to the DNA polymerase type-B family.</text>
</comment>
<dbReference type="SUPFAM" id="SSF53098">
    <property type="entry name" value="Ribonuclease H-like"/>
    <property type="match status" value="1"/>
</dbReference>
<evidence type="ECO:0000313" key="11">
    <source>
        <dbReference type="Proteomes" id="UP000580250"/>
    </source>
</evidence>
<keyword evidence="6" id="KW-0239">DNA-directed DNA polymerase</keyword>
<dbReference type="InterPro" id="IPR012337">
    <property type="entry name" value="RNaseH-like_sf"/>
</dbReference>
<dbReference type="EC" id="2.7.7.7" evidence="2"/>
<dbReference type="GO" id="GO:0003887">
    <property type="term" value="F:DNA-directed DNA polymerase activity"/>
    <property type="evidence" value="ECO:0007669"/>
    <property type="project" value="UniProtKB-KW"/>
</dbReference>
<name>A0A6V7XTI0_MELEN</name>
<dbReference type="EMBL" id="CAJEWN010002235">
    <property type="protein sequence ID" value="CAD2202660.1"/>
    <property type="molecule type" value="Genomic_DNA"/>
</dbReference>
<evidence type="ECO:0000256" key="7">
    <source>
        <dbReference type="ARBA" id="ARBA00023125"/>
    </source>
</evidence>
<comment type="caution">
    <text evidence="10">The sequence shown here is derived from an EMBL/GenBank/DDBJ whole genome shotgun (WGS) entry which is preliminary data.</text>
</comment>
<gene>
    <name evidence="10" type="ORF">MENT_LOCUS56306</name>
</gene>
<dbReference type="InterPro" id="IPR036397">
    <property type="entry name" value="RNaseH_sf"/>
</dbReference>
<reference evidence="10 11" key="1">
    <citation type="submission" date="2020-08" db="EMBL/GenBank/DDBJ databases">
        <authorList>
            <person name="Koutsovoulos G."/>
            <person name="Danchin GJ E."/>
        </authorList>
    </citation>
    <scope>NUCLEOTIDE SEQUENCE [LARGE SCALE GENOMIC DNA]</scope>
</reference>
<feature type="domain" description="DNA-directed DNA polymerase family B mitochondria/virus" evidence="9">
    <location>
        <begin position="521"/>
        <end position="734"/>
    </location>
</feature>
<sequence length="806" mass="93417">MQQLSKNSRSFFIANLLGLQQGTGYNAERYVERLNDSIQHNAKFNVTKTYSKFMIKDVPADAESLLSGIFQFCVDRTLEHAREKNIEPQQLACTLTSDFLDYDIWVPFSNLSNNTVDAMLNRCQHIAQSKKQDELSLFGAPFSITVTTINKNSFNKRRRLGGAARKIPKVRHQINNRSLIKFNNPDNMNHCLFFALIASLTQNICSWPCLKFFYYINNLKGMAGRFQKDTYELMNQIGAQIGLHEYDADEWIPHVVDHWNNVKCINQCIVKIFIFGDHGNYQPEFEYGPEDYDTPILLYYNDIEKHFYAVKKNGRLFGKYYCLSCKCVYNKAQHHSITCKARCKNCSRVGPEFPCQPDNIFFKNCNLCFKDFKNKDCYEQHLNNVIWNVYVNTRNGRKGHVCSEKHCNTCNEFHDLTRGCYIKPLEPKECQPYLIIAFDFETTQLSTIHEPNFIAAKVSCPECIIKGQWQQSLHINTCKICGQHRTITFSQHPFIETTVDKKIICNSPISSFVNWILNELPQNYDIYAFSHFGGRFDIVITLKEIVKQGLIPEILKKGNKIYEMKMKNKKNNIIFRDTFNLMPMSLASLVPSFDLEVQDKPFFPHMANRPENYGKEIYPTKTDYLANGMMPEKRKMFDLWYEHQKNTPFLLDEALASYCTNDVEILMAALIAFRKEFFEVTKRNNGERAASSKTHEGIDVLREAMTIASACMRHFRTNHLKEQHLALVPERGYDKVDGNQSLLALRFFKWYSEKFGVTVQNVNSDGGEKKIGNYQLDGWVVEENFGIEVNGCVWHGCPNVSQMIMI</sequence>
<keyword evidence="5" id="KW-0235">DNA replication</keyword>
<dbReference type="AlphaFoldDB" id="A0A6V7XTI0"/>
<evidence type="ECO:0000256" key="2">
    <source>
        <dbReference type="ARBA" id="ARBA00012417"/>
    </source>
</evidence>
<evidence type="ECO:0000259" key="9">
    <source>
        <dbReference type="Pfam" id="PF03175"/>
    </source>
</evidence>
<evidence type="ECO:0000256" key="6">
    <source>
        <dbReference type="ARBA" id="ARBA00022932"/>
    </source>
</evidence>
<dbReference type="Gene3D" id="3.30.420.10">
    <property type="entry name" value="Ribonuclease H-like superfamily/Ribonuclease H"/>
    <property type="match status" value="1"/>
</dbReference>
<evidence type="ECO:0000256" key="5">
    <source>
        <dbReference type="ARBA" id="ARBA00022705"/>
    </source>
</evidence>
<accession>A0A6V7XTI0</accession>
<proteinExistence type="inferred from homology"/>
<dbReference type="GO" id="GO:0003677">
    <property type="term" value="F:DNA binding"/>
    <property type="evidence" value="ECO:0007669"/>
    <property type="project" value="UniProtKB-KW"/>
</dbReference>
<comment type="catalytic activity">
    <reaction evidence="8">
        <text>DNA(n) + a 2'-deoxyribonucleoside 5'-triphosphate = DNA(n+1) + diphosphate</text>
        <dbReference type="Rhea" id="RHEA:22508"/>
        <dbReference type="Rhea" id="RHEA-COMP:17339"/>
        <dbReference type="Rhea" id="RHEA-COMP:17340"/>
        <dbReference type="ChEBI" id="CHEBI:33019"/>
        <dbReference type="ChEBI" id="CHEBI:61560"/>
        <dbReference type="ChEBI" id="CHEBI:173112"/>
        <dbReference type="EC" id="2.7.7.7"/>
    </reaction>
</comment>
<keyword evidence="4" id="KW-0548">Nucleotidyltransferase</keyword>
<dbReference type="GO" id="GO:0000166">
    <property type="term" value="F:nucleotide binding"/>
    <property type="evidence" value="ECO:0007669"/>
    <property type="project" value="InterPro"/>
</dbReference>